<sequence>MKFSNALSLVLAPVAVSARSSRQVKRDPQVGINGIGGVGGVGGVANVGVGVPVGAVGGVGIGGLGGLGGLGGIGLGAISGVNAVTVTQTVTVPAGAAATAILGNDGASTTIQPGASGSLFLPQEVAANVGDMIIFTFYGQNHTVTQSGFETPCDPLAGGMDSGYMPNPDNTIVPPPQVAMQVMTTDPLWMFCAQGNHCGRGMALSINPTAEKTHAQFQANAIAQRGGDLPGTAITGGTGPAPAAPAAAPAAPQPVDPAQSAAASAAAPGPINPASGTNGVVSPTAPVAVGNSATVGGGIVMGQGTIAADGSCQCAVQCAGGAFPDPATQGLNAFGGIAGTIDMNSAGVVAGAAAPVVAAPAAVSSVAAPAPVTPARR</sequence>
<dbReference type="PANTHER" id="PTHR34883">
    <property type="entry name" value="SERINE-RICH PROTEIN, PUTATIVE-RELATED-RELATED"/>
    <property type="match status" value="1"/>
</dbReference>
<evidence type="ECO:0000313" key="3">
    <source>
        <dbReference type="EMBL" id="CAI4217286.1"/>
    </source>
</evidence>
<name>A0A9P1MD26_9PEZI</name>
<protein>
    <submittedName>
        <fullName evidence="3">Uncharacterized protein</fullName>
    </submittedName>
</protein>
<keyword evidence="2" id="KW-0732">Signal</keyword>
<dbReference type="InterPro" id="IPR052953">
    <property type="entry name" value="Ser-rich/MCO-related"/>
</dbReference>
<gene>
    <name evidence="3" type="ORF">PPNO1_LOCUS6900</name>
</gene>
<keyword evidence="4" id="KW-1185">Reference proteome</keyword>
<dbReference type="OrthoDB" id="1921208at2759"/>
<dbReference type="PANTHER" id="PTHR34883:SF4">
    <property type="entry name" value="CUPREDOXIN"/>
    <property type="match status" value="1"/>
</dbReference>
<comment type="caution">
    <text evidence="3">The sequence shown here is derived from an EMBL/GenBank/DDBJ whole genome shotgun (WGS) entry which is preliminary data.</text>
</comment>
<organism evidence="3 4">
    <name type="scientific">Parascedosporium putredinis</name>
    <dbReference type="NCBI Taxonomy" id="1442378"/>
    <lineage>
        <taxon>Eukaryota</taxon>
        <taxon>Fungi</taxon>
        <taxon>Dikarya</taxon>
        <taxon>Ascomycota</taxon>
        <taxon>Pezizomycotina</taxon>
        <taxon>Sordariomycetes</taxon>
        <taxon>Hypocreomycetidae</taxon>
        <taxon>Microascales</taxon>
        <taxon>Microascaceae</taxon>
        <taxon>Parascedosporium</taxon>
    </lineage>
</organism>
<proteinExistence type="predicted"/>
<dbReference type="Gene3D" id="2.60.40.420">
    <property type="entry name" value="Cupredoxins - blue copper proteins"/>
    <property type="match status" value="1"/>
</dbReference>
<evidence type="ECO:0000256" key="2">
    <source>
        <dbReference type="SAM" id="SignalP"/>
    </source>
</evidence>
<evidence type="ECO:0000313" key="4">
    <source>
        <dbReference type="Proteomes" id="UP000838763"/>
    </source>
</evidence>
<feature type="signal peptide" evidence="2">
    <location>
        <begin position="1"/>
        <end position="18"/>
    </location>
</feature>
<evidence type="ECO:0000256" key="1">
    <source>
        <dbReference type="SAM" id="MobiDB-lite"/>
    </source>
</evidence>
<reference evidence="3" key="1">
    <citation type="submission" date="2022-11" db="EMBL/GenBank/DDBJ databases">
        <authorList>
            <person name="Scott C."/>
            <person name="Bruce N."/>
        </authorList>
    </citation>
    <scope>NUCLEOTIDE SEQUENCE</scope>
</reference>
<accession>A0A9P1MD26</accession>
<feature type="chain" id="PRO_5040345344" evidence="2">
    <location>
        <begin position="19"/>
        <end position="377"/>
    </location>
</feature>
<dbReference type="AlphaFoldDB" id="A0A9P1MD26"/>
<dbReference type="Proteomes" id="UP000838763">
    <property type="component" value="Unassembled WGS sequence"/>
</dbReference>
<feature type="compositionally biased region" description="Low complexity" evidence="1">
    <location>
        <begin position="256"/>
        <end position="270"/>
    </location>
</feature>
<feature type="region of interest" description="Disordered" evidence="1">
    <location>
        <begin position="230"/>
        <end position="270"/>
    </location>
</feature>
<dbReference type="EMBL" id="CALLCH030000016">
    <property type="protein sequence ID" value="CAI4217286.1"/>
    <property type="molecule type" value="Genomic_DNA"/>
</dbReference>
<feature type="compositionally biased region" description="Low complexity" evidence="1">
    <location>
        <begin position="240"/>
        <end position="250"/>
    </location>
</feature>
<dbReference type="SUPFAM" id="SSF49503">
    <property type="entry name" value="Cupredoxins"/>
    <property type="match status" value="1"/>
</dbReference>
<dbReference type="InterPro" id="IPR008972">
    <property type="entry name" value="Cupredoxin"/>
</dbReference>
<dbReference type="CDD" id="cd00920">
    <property type="entry name" value="Cupredoxin"/>
    <property type="match status" value="1"/>
</dbReference>